<evidence type="ECO:0000313" key="1">
    <source>
        <dbReference type="EMBL" id="KAG1347789.1"/>
    </source>
</evidence>
<dbReference type="InterPro" id="IPR038150">
    <property type="entry name" value="CRR7-like_sf"/>
</dbReference>
<evidence type="ECO:0000313" key="2">
    <source>
        <dbReference type="Proteomes" id="UP000797356"/>
    </source>
</evidence>
<gene>
    <name evidence="1" type="ORF">COCNU_06G016180</name>
</gene>
<name>A0A8K0ICL2_COCNU</name>
<dbReference type="PANTHER" id="PTHR36803">
    <property type="entry name" value="PROTEIN CHLORORESPIRATORY REDUCTION 7, CHLOROPLASTIC"/>
    <property type="match status" value="1"/>
</dbReference>
<reference evidence="1" key="2">
    <citation type="submission" date="2019-07" db="EMBL/GenBank/DDBJ databases">
        <authorList>
            <person name="Yang Y."/>
            <person name="Bocs S."/>
            <person name="Baudouin L."/>
        </authorList>
    </citation>
    <scope>NUCLEOTIDE SEQUENCE</scope>
    <source>
        <tissue evidence="1">Spear leaf of Hainan Tall coconut</tissue>
    </source>
</reference>
<reference evidence="1" key="1">
    <citation type="journal article" date="2017" name="Gigascience">
        <title>The genome draft of coconut (Cocos nucifera).</title>
        <authorList>
            <person name="Xiao Y."/>
            <person name="Xu P."/>
            <person name="Fan H."/>
            <person name="Baudouin L."/>
            <person name="Xia W."/>
            <person name="Bocs S."/>
            <person name="Xu J."/>
            <person name="Li Q."/>
            <person name="Guo A."/>
            <person name="Zhou L."/>
            <person name="Li J."/>
            <person name="Wu Y."/>
            <person name="Ma Z."/>
            <person name="Armero A."/>
            <person name="Issali A.E."/>
            <person name="Liu N."/>
            <person name="Peng M."/>
            <person name="Yang Y."/>
        </authorList>
    </citation>
    <scope>NUCLEOTIDE SEQUENCE</scope>
    <source>
        <tissue evidence="1">Spear leaf of Hainan Tall coconut</tissue>
    </source>
</reference>
<proteinExistence type="predicted"/>
<comment type="caution">
    <text evidence="1">The sequence shown here is derived from an EMBL/GenBank/DDBJ whole genome shotgun (WGS) entry which is preliminary data.</text>
</comment>
<keyword evidence="2" id="KW-1185">Reference proteome</keyword>
<accession>A0A8K0ICL2</accession>
<dbReference type="GO" id="GO:0009570">
    <property type="term" value="C:chloroplast stroma"/>
    <property type="evidence" value="ECO:0007669"/>
    <property type="project" value="TreeGrafter"/>
</dbReference>
<dbReference type="PANTHER" id="PTHR36803:SF1">
    <property type="entry name" value="PROTEIN CHLORORESPIRATORY REDUCTION 7, CHLOROPLASTIC"/>
    <property type="match status" value="1"/>
</dbReference>
<sequence>MEREGFLYIQEATVRRRRAYLQSDTYVLLEPGKSEEFVSQEELRVRLKGWLENSPGNVLPPDLARFDSIDAAISHFVRSVCELEIDGELAPYNGTKFSWNERASKACDELDRIGGKILSG</sequence>
<dbReference type="Pfam" id="PF12095">
    <property type="entry name" value="CRR7"/>
    <property type="match status" value="1"/>
</dbReference>
<dbReference type="Proteomes" id="UP000797356">
    <property type="component" value="Chromosome 6"/>
</dbReference>
<organism evidence="1 2">
    <name type="scientific">Cocos nucifera</name>
    <name type="common">Coconut palm</name>
    <dbReference type="NCBI Taxonomy" id="13894"/>
    <lineage>
        <taxon>Eukaryota</taxon>
        <taxon>Viridiplantae</taxon>
        <taxon>Streptophyta</taxon>
        <taxon>Embryophyta</taxon>
        <taxon>Tracheophyta</taxon>
        <taxon>Spermatophyta</taxon>
        <taxon>Magnoliopsida</taxon>
        <taxon>Liliopsida</taxon>
        <taxon>Arecaceae</taxon>
        <taxon>Arecoideae</taxon>
        <taxon>Cocoseae</taxon>
        <taxon>Attaleinae</taxon>
        <taxon>Cocos</taxon>
    </lineage>
</organism>
<protein>
    <submittedName>
        <fullName evidence="1">Uncharacterized protein</fullName>
    </submittedName>
</protein>
<dbReference type="EMBL" id="CM017877">
    <property type="protein sequence ID" value="KAG1347789.1"/>
    <property type="molecule type" value="Genomic_DNA"/>
</dbReference>
<dbReference type="InterPro" id="IPR021954">
    <property type="entry name" value="CRR7"/>
</dbReference>
<dbReference type="AlphaFoldDB" id="A0A8K0ICL2"/>
<dbReference type="OrthoDB" id="1879114at2759"/>
<dbReference type="Gene3D" id="3.90.940.40">
    <property type="entry name" value="Protein CHLORORESPIRATORY REDUCTION 7"/>
    <property type="match status" value="1"/>
</dbReference>